<dbReference type="NCBIfam" id="NF040535">
    <property type="entry name" value="LiaF_C_term"/>
    <property type="match status" value="1"/>
</dbReference>
<organism evidence="3 4">
    <name type="scientific">Peribacillus deserti</name>
    <dbReference type="NCBI Taxonomy" id="673318"/>
    <lineage>
        <taxon>Bacteria</taxon>
        <taxon>Bacillati</taxon>
        <taxon>Bacillota</taxon>
        <taxon>Bacilli</taxon>
        <taxon>Bacillales</taxon>
        <taxon>Bacillaceae</taxon>
        <taxon>Peribacillus</taxon>
    </lineage>
</organism>
<feature type="domain" description="Cell wall-active antibiotics response LiaF-like C-terminal" evidence="2">
    <location>
        <begin position="128"/>
        <end position="240"/>
    </location>
</feature>
<proteinExistence type="predicted"/>
<keyword evidence="4" id="KW-1185">Reference proteome</keyword>
<dbReference type="Proteomes" id="UP000823486">
    <property type="component" value="Unassembled WGS sequence"/>
</dbReference>
<accession>A0ABS2QBQ3</accession>
<gene>
    <name evidence="3" type="ORF">JOC77_000005</name>
</gene>
<reference evidence="3 4" key="1">
    <citation type="submission" date="2021-01" db="EMBL/GenBank/DDBJ databases">
        <title>Genomic Encyclopedia of Type Strains, Phase IV (KMG-IV): sequencing the most valuable type-strain genomes for metagenomic binning, comparative biology and taxonomic classification.</title>
        <authorList>
            <person name="Goeker M."/>
        </authorList>
    </citation>
    <scope>NUCLEOTIDE SEQUENCE [LARGE SCALE GENOMIC DNA]</scope>
    <source>
        <strain evidence="3 4">DSM 105482</strain>
    </source>
</reference>
<dbReference type="Pfam" id="PF09922">
    <property type="entry name" value="LiaF-like_C"/>
    <property type="match status" value="1"/>
</dbReference>
<keyword evidence="1" id="KW-1133">Transmembrane helix</keyword>
<dbReference type="InterPro" id="IPR016975">
    <property type="entry name" value="Cell_wall_LiaF"/>
</dbReference>
<keyword evidence="1" id="KW-0472">Membrane</keyword>
<evidence type="ECO:0000259" key="2">
    <source>
        <dbReference type="Pfam" id="PF09922"/>
    </source>
</evidence>
<name>A0ABS2QBQ3_9BACI</name>
<feature type="transmembrane region" description="Helical" evidence="1">
    <location>
        <begin position="57"/>
        <end position="90"/>
    </location>
</feature>
<dbReference type="InterPro" id="IPR047793">
    <property type="entry name" value="LiaF_C"/>
</dbReference>
<evidence type="ECO:0000313" key="3">
    <source>
        <dbReference type="EMBL" id="MBM7690602.1"/>
    </source>
</evidence>
<evidence type="ECO:0000313" key="4">
    <source>
        <dbReference type="Proteomes" id="UP000823486"/>
    </source>
</evidence>
<keyword evidence="1" id="KW-0812">Transmembrane</keyword>
<evidence type="ECO:0000256" key="1">
    <source>
        <dbReference type="SAM" id="Phobius"/>
    </source>
</evidence>
<feature type="transmembrane region" description="Helical" evidence="1">
    <location>
        <begin position="12"/>
        <end position="45"/>
    </location>
</feature>
<dbReference type="PIRSF" id="PIRSF031509">
    <property type="entry name" value="Cell_wall_LiaF/YvqF"/>
    <property type="match status" value="1"/>
</dbReference>
<protein>
    <submittedName>
        <fullName evidence="3">Lia operon protein LiaF</fullName>
    </submittedName>
</protein>
<comment type="caution">
    <text evidence="3">The sequence shown here is derived from an EMBL/GenBank/DDBJ whole genome shotgun (WGS) entry which is preliminary data.</text>
</comment>
<dbReference type="RefSeq" id="WP_204537302.1">
    <property type="nucleotide sequence ID" value="NZ_JAFBFI010000001.1"/>
</dbReference>
<dbReference type="EMBL" id="JAFBFI010000001">
    <property type="protein sequence ID" value="MBM7690602.1"/>
    <property type="molecule type" value="Genomic_DNA"/>
</dbReference>
<sequence length="243" mass="27957">MLNKLKTDHINLLIWISIFLIFVELLFFHSGLIFSLLLSAGLIYIGRKKYNKTFGMILFWFGILTLVITILNMFAAKFLILALIVYIFVVYNQSKKSPKKIRPIILEKNPIKEETIIKKAPLFQNRFYGTKTTGEHVYEWNDINIQGAIGDTEIDLSYTVLPKGESIIFIRHGVGNVRVLVPYDIELCVNHSAFIGSTRILNEQEPKIFTQNTIYQTANYDEAAQKVKIFTSLFSGELEVKRI</sequence>
<dbReference type="InterPro" id="IPR024425">
    <property type="entry name" value="LiaF-like_C"/>
</dbReference>